<feature type="non-terminal residue" evidence="1">
    <location>
        <position position="84"/>
    </location>
</feature>
<dbReference type="EMBL" id="MU275004">
    <property type="protein sequence ID" value="KAI0083050.1"/>
    <property type="molecule type" value="Genomic_DNA"/>
</dbReference>
<feature type="non-terminal residue" evidence="1">
    <location>
        <position position="1"/>
    </location>
</feature>
<sequence length="84" mass="9694">DIALIQEPFLQPGNTLTSASHMWRVVYPTKHHDWNERGHRTRAVTFINTKLSTDIWEQLPLDSPDSVAIRLHTPIGHIVIINIY</sequence>
<protein>
    <submittedName>
        <fullName evidence="1">Uncharacterized protein</fullName>
    </submittedName>
</protein>
<accession>A0ACB8TM14</accession>
<gene>
    <name evidence="1" type="ORF">BDY19DRAFT_868602</name>
</gene>
<proteinExistence type="predicted"/>
<comment type="caution">
    <text evidence="1">The sequence shown here is derived from an EMBL/GenBank/DDBJ whole genome shotgun (WGS) entry which is preliminary data.</text>
</comment>
<organism evidence="1 2">
    <name type="scientific">Irpex rosettiformis</name>
    <dbReference type="NCBI Taxonomy" id="378272"/>
    <lineage>
        <taxon>Eukaryota</taxon>
        <taxon>Fungi</taxon>
        <taxon>Dikarya</taxon>
        <taxon>Basidiomycota</taxon>
        <taxon>Agaricomycotina</taxon>
        <taxon>Agaricomycetes</taxon>
        <taxon>Polyporales</taxon>
        <taxon>Irpicaceae</taxon>
        <taxon>Irpex</taxon>
    </lineage>
</organism>
<evidence type="ECO:0000313" key="1">
    <source>
        <dbReference type="EMBL" id="KAI0083050.1"/>
    </source>
</evidence>
<keyword evidence="2" id="KW-1185">Reference proteome</keyword>
<name>A0ACB8TM14_9APHY</name>
<dbReference type="Proteomes" id="UP001055072">
    <property type="component" value="Unassembled WGS sequence"/>
</dbReference>
<evidence type="ECO:0000313" key="2">
    <source>
        <dbReference type="Proteomes" id="UP001055072"/>
    </source>
</evidence>
<reference evidence="1" key="1">
    <citation type="journal article" date="2021" name="Environ. Microbiol.">
        <title>Gene family expansions and transcriptome signatures uncover fungal adaptations to wood decay.</title>
        <authorList>
            <person name="Hage H."/>
            <person name="Miyauchi S."/>
            <person name="Viragh M."/>
            <person name="Drula E."/>
            <person name="Min B."/>
            <person name="Chaduli D."/>
            <person name="Navarro D."/>
            <person name="Favel A."/>
            <person name="Norest M."/>
            <person name="Lesage-Meessen L."/>
            <person name="Balint B."/>
            <person name="Merenyi Z."/>
            <person name="de Eugenio L."/>
            <person name="Morin E."/>
            <person name="Martinez A.T."/>
            <person name="Baldrian P."/>
            <person name="Stursova M."/>
            <person name="Martinez M.J."/>
            <person name="Novotny C."/>
            <person name="Magnuson J.K."/>
            <person name="Spatafora J.W."/>
            <person name="Maurice S."/>
            <person name="Pangilinan J."/>
            <person name="Andreopoulos W."/>
            <person name="LaButti K."/>
            <person name="Hundley H."/>
            <person name="Na H."/>
            <person name="Kuo A."/>
            <person name="Barry K."/>
            <person name="Lipzen A."/>
            <person name="Henrissat B."/>
            <person name="Riley R."/>
            <person name="Ahrendt S."/>
            <person name="Nagy L.G."/>
            <person name="Grigoriev I.V."/>
            <person name="Martin F."/>
            <person name="Rosso M.N."/>
        </authorList>
    </citation>
    <scope>NUCLEOTIDE SEQUENCE</scope>
    <source>
        <strain evidence="1">CBS 384.51</strain>
    </source>
</reference>